<keyword evidence="1" id="KW-0812">Transmembrane</keyword>
<sequence>MKDAEQIANAVAYAMEKCCECPLTEICNENCENMWKRFLTSGRVRGNPFRKKITAKIILKWFKNIVADAWENSVVRRALILTLIVLAISLIFTGGYNLGKIVGAETQTEEYLDGRLEQ</sequence>
<dbReference type="AlphaFoldDB" id="A0AAW4UAB2"/>
<evidence type="ECO:0000313" key="3">
    <source>
        <dbReference type="Proteomes" id="UP001197684"/>
    </source>
</evidence>
<dbReference type="EMBL" id="JAJCJK010000004">
    <property type="protein sequence ID" value="MCB6937512.1"/>
    <property type="molecule type" value="Genomic_DNA"/>
</dbReference>
<dbReference type="RefSeq" id="WP_306780575.1">
    <property type="nucleotide sequence ID" value="NZ_JAJCJK010000004.1"/>
</dbReference>
<organism evidence="2 3">
    <name type="scientific">Agathobacter rectalis</name>
    <dbReference type="NCBI Taxonomy" id="39491"/>
    <lineage>
        <taxon>Bacteria</taxon>
        <taxon>Bacillati</taxon>
        <taxon>Bacillota</taxon>
        <taxon>Clostridia</taxon>
        <taxon>Lachnospirales</taxon>
        <taxon>Lachnospiraceae</taxon>
        <taxon>Agathobacter</taxon>
    </lineage>
</organism>
<protein>
    <submittedName>
        <fullName evidence="2">Uncharacterized protein</fullName>
    </submittedName>
</protein>
<evidence type="ECO:0000256" key="1">
    <source>
        <dbReference type="SAM" id="Phobius"/>
    </source>
</evidence>
<accession>A0AAW4UAB2</accession>
<proteinExistence type="predicted"/>
<feature type="transmembrane region" description="Helical" evidence="1">
    <location>
        <begin position="78"/>
        <end position="98"/>
    </location>
</feature>
<keyword evidence="1" id="KW-0472">Membrane</keyword>
<dbReference type="Proteomes" id="UP001197684">
    <property type="component" value="Unassembled WGS sequence"/>
</dbReference>
<reference evidence="2" key="1">
    <citation type="submission" date="2021-10" db="EMBL/GenBank/DDBJ databases">
        <title>Collection of gut derived symbiotic bacterial strains cultured from healthy donors.</title>
        <authorList>
            <person name="Lin H."/>
            <person name="Littmann E."/>
            <person name="Kohout C."/>
            <person name="Pamer E.G."/>
        </authorList>
    </citation>
    <scope>NUCLEOTIDE SEQUENCE</scope>
    <source>
        <strain evidence="2">DFI.9.42</strain>
    </source>
</reference>
<comment type="caution">
    <text evidence="2">The sequence shown here is derived from an EMBL/GenBank/DDBJ whole genome shotgun (WGS) entry which is preliminary data.</text>
</comment>
<evidence type="ECO:0000313" key="2">
    <source>
        <dbReference type="EMBL" id="MCB6937512.1"/>
    </source>
</evidence>
<keyword evidence="1" id="KW-1133">Transmembrane helix</keyword>
<name>A0AAW4UAB2_9FIRM</name>
<gene>
    <name evidence="2" type="ORF">LIZ56_03675</name>
</gene>